<dbReference type="RefSeq" id="WP_267122696.1">
    <property type="nucleotide sequence ID" value="NZ_JANFWR010000010.1"/>
</dbReference>
<dbReference type="EMBL" id="JANFWR010000010">
    <property type="protein sequence ID" value="MCW0399285.1"/>
    <property type="molecule type" value="Genomic_DNA"/>
</dbReference>
<evidence type="ECO:0000256" key="1">
    <source>
        <dbReference type="SAM" id="SignalP"/>
    </source>
</evidence>
<feature type="chain" id="PRO_5046429485" description="Lipoprotein" evidence="1">
    <location>
        <begin position="24"/>
        <end position="332"/>
    </location>
</feature>
<accession>A0ABT3DUV6</accession>
<evidence type="ECO:0000313" key="2">
    <source>
        <dbReference type="EMBL" id="MCW0399285.1"/>
    </source>
</evidence>
<keyword evidence="3" id="KW-1185">Reference proteome</keyword>
<comment type="caution">
    <text evidence="2">The sequence shown here is derived from an EMBL/GenBank/DDBJ whole genome shotgun (WGS) entry which is preliminary data.</text>
</comment>
<name>A0ABT3DUV6_9XANT</name>
<evidence type="ECO:0000313" key="3">
    <source>
        <dbReference type="Proteomes" id="UP001320843"/>
    </source>
</evidence>
<feature type="signal peptide" evidence="1">
    <location>
        <begin position="1"/>
        <end position="23"/>
    </location>
</feature>
<keyword evidence="1" id="KW-0732">Signal</keyword>
<sequence length="332" mass="36815">MKKAPQTLLSVALAASILTGCSAVDNQKIVFDGTPEGLHKAVDGLAPKLSPGRKAELDHAVQVYLAELAAPRLGQALNTTTPLESLSAIALSDFLAQAKRIESSEVVTVNREHPTWVNPRLLDSMKLELGALASNRQKLNAENFLTLDQVPFTQVSFIPPPQSDARSDNNRAIFAFRMSNNSGLTVYRPTFRVRIDVPGEQLPVYTGDLVWTDPVGIPDGTSRLVDLSCCSIVREPFLNKRLRQLDERASITVELVSVEDYRKRNPLRTRGYTTRDMERERDLQACVREVEMRIDRWTPQRSGAACRRLATTGRSGSDQLEMASMAVNSRGR</sequence>
<gene>
    <name evidence="2" type="ORF">NB700_001841</name>
</gene>
<proteinExistence type="predicted"/>
<dbReference type="PROSITE" id="PS51257">
    <property type="entry name" value="PROKAR_LIPOPROTEIN"/>
    <property type="match status" value="1"/>
</dbReference>
<evidence type="ECO:0008006" key="4">
    <source>
        <dbReference type="Google" id="ProtNLM"/>
    </source>
</evidence>
<dbReference type="Proteomes" id="UP001320843">
    <property type="component" value="Unassembled WGS sequence"/>
</dbReference>
<organism evidence="2 3">
    <name type="scientific">Xanthomonas sacchari</name>
    <dbReference type="NCBI Taxonomy" id="56458"/>
    <lineage>
        <taxon>Bacteria</taxon>
        <taxon>Pseudomonadati</taxon>
        <taxon>Pseudomonadota</taxon>
        <taxon>Gammaproteobacteria</taxon>
        <taxon>Lysobacterales</taxon>
        <taxon>Lysobacteraceae</taxon>
        <taxon>Xanthomonas</taxon>
    </lineage>
</organism>
<reference evidence="2 3" key="1">
    <citation type="submission" date="2022-06" db="EMBL/GenBank/DDBJ databases">
        <title>Dynamics of rice microbiomes reveals core vertical transmitted seed endophytes.</title>
        <authorList>
            <person name="Liao K."/>
            <person name="Zhang X."/>
        </authorList>
    </citation>
    <scope>NUCLEOTIDE SEQUENCE [LARGE SCALE GENOMIC DNA]</scope>
    <source>
        <strain evidence="2 3">YT10-10-1</strain>
    </source>
</reference>
<protein>
    <recommendedName>
        <fullName evidence="4">Lipoprotein</fullName>
    </recommendedName>
</protein>